<gene>
    <name evidence="1" type="ORF">BN55_09260</name>
</gene>
<reference evidence="1 2" key="1">
    <citation type="submission" date="2012-06" db="EMBL/GenBank/DDBJ databases">
        <title>Draft Genome Sequence of Lactobacillus hominis Strain CRBIP 24.179T, isolated from human intestine.</title>
        <authorList>
            <person name="Cousin S."/>
            <person name="Ma L."/>
            <person name="Bizet C."/>
            <person name="Loux V."/>
            <person name="Bouchier C."/>
            <person name="Clermont D."/>
            <person name="Creno S."/>
        </authorList>
    </citation>
    <scope>NUCLEOTIDE SEQUENCE [LARGE SCALE GENOMIC DNA]</scope>
    <source>
        <strain evidence="2">CRBIP 24.179T</strain>
    </source>
</reference>
<sequence length="39" mass="4786">MKIKSVKYKKGEWYYVMEDDSLVKIEYEEKKDGKPRTNK</sequence>
<organism evidence="1 2">
    <name type="scientific">Lactobacillus hominis DSM 23910 = CRBIP 24.179</name>
    <dbReference type="NCBI Taxonomy" id="1423758"/>
    <lineage>
        <taxon>Bacteria</taxon>
        <taxon>Bacillati</taxon>
        <taxon>Bacillota</taxon>
        <taxon>Bacilli</taxon>
        <taxon>Lactobacillales</taxon>
        <taxon>Lactobacillaceae</taxon>
        <taxon>Lactobacillus</taxon>
    </lineage>
</organism>
<dbReference type="EMBL" id="CAKE01000004">
    <property type="protein sequence ID" value="CCI81588.1"/>
    <property type="molecule type" value="Genomic_DNA"/>
</dbReference>
<comment type="caution">
    <text evidence="1">The sequence shown here is derived from an EMBL/GenBank/DDBJ whole genome shotgun (WGS) entry which is preliminary data.</text>
</comment>
<proteinExistence type="predicted"/>
<accession>I7IVK2</accession>
<evidence type="ECO:0000313" key="2">
    <source>
        <dbReference type="Proteomes" id="UP000009320"/>
    </source>
</evidence>
<dbReference type="Proteomes" id="UP000009320">
    <property type="component" value="Unassembled WGS sequence"/>
</dbReference>
<keyword evidence="2" id="KW-1185">Reference proteome</keyword>
<name>I7IVK2_9LACO</name>
<protein>
    <submittedName>
        <fullName evidence="1">Uncharacterized protein</fullName>
    </submittedName>
</protein>
<dbReference type="AlphaFoldDB" id="I7IVK2"/>
<evidence type="ECO:0000313" key="1">
    <source>
        <dbReference type="EMBL" id="CCI81588.1"/>
    </source>
</evidence>